<dbReference type="Proteomes" id="UP000242525">
    <property type="component" value="Unassembled WGS sequence"/>
</dbReference>
<feature type="compositionally biased region" description="Basic residues" evidence="3">
    <location>
        <begin position="1"/>
        <end position="13"/>
    </location>
</feature>
<protein>
    <submittedName>
        <fullName evidence="4">Similar to Saccharomyces cerevisiae YMR091C NPL6 Component of the RSC chromatin remodeling complex</fullName>
    </submittedName>
</protein>
<keyword evidence="5" id="KW-1185">Reference proteome</keyword>
<accession>A0A0J9XA39</accession>
<keyword evidence="1" id="KW-0805">Transcription regulation</keyword>
<dbReference type="STRING" id="1173061.A0A0J9XA39"/>
<evidence type="ECO:0000313" key="4">
    <source>
        <dbReference type="EMBL" id="CDO53656.1"/>
    </source>
</evidence>
<feature type="compositionally biased region" description="Basic and acidic residues" evidence="3">
    <location>
        <begin position="57"/>
        <end position="66"/>
    </location>
</feature>
<feature type="compositionally biased region" description="Basic and acidic residues" evidence="3">
    <location>
        <begin position="133"/>
        <end position="144"/>
    </location>
</feature>
<proteinExistence type="predicted"/>
<feature type="region of interest" description="Disordered" evidence="3">
    <location>
        <begin position="1"/>
        <end position="185"/>
    </location>
</feature>
<dbReference type="GO" id="GO:0031490">
    <property type="term" value="F:chromatin DNA binding"/>
    <property type="evidence" value="ECO:0007669"/>
    <property type="project" value="TreeGrafter"/>
</dbReference>
<dbReference type="InterPro" id="IPR013933">
    <property type="entry name" value="CRC_Rsc7/Swp82"/>
</dbReference>
<organism evidence="4 5">
    <name type="scientific">Geotrichum candidum</name>
    <name type="common">Oospora lactis</name>
    <name type="synonym">Dipodascus geotrichum</name>
    <dbReference type="NCBI Taxonomy" id="1173061"/>
    <lineage>
        <taxon>Eukaryota</taxon>
        <taxon>Fungi</taxon>
        <taxon>Dikarya</taxon>
        <taxon>Ascomycota</taxon>
        <taxon>Saccharomycotina</taxon>
        <taxon>Dipodascomycetes</taxon>
        <taxon>Dipodascales</taxon>
        <taxon>Dipodascaceae</taxon>
        <taxon>Geotrichum</taxon>
    </lineage>
</organism>
<sequence length="513" mass="58151">MVKRRRTSTRRTKSSAAPEEKPEDIQNESTAIDNTEETVLASKEDDAVPNDTEENGDERRVKQKTEDIEEEDSKAPEPQDNDPEEEHEEPEEEEEEEIVPQRTGKRGRPPGSKNRNSLIKEGSKATKGRRSTRSTEELSDHEATENFVDNSGSQQAAPARRGRGRGGRWATRGRGAKSLSLSSSGIPLDANGKPFEVVDDELLLPEDPAGETKVTKDGELLGGREYRVRTFTVSGRGNKLYMLSTEPARCMGFRDSYLLFQKHRRLYKLIVTEEEKFNLIEREVIPHSYKGRAIGIVTARSVYLEFGSRIVVGGKRVIDDYYEEEAKKLGFEPGQLADPDDKLPPPGVPYNKNQYVAWHGASSVYHQYAQAQPSREVFKDNIHKRKKIVVTDENWMLEHANAASQYNHEILLRRKQTVGVYEPHTGVRFYPAITQPTRAELVHVSRTIDYIEEDPSSNKKTSNPRIVIETVLETPNNAKLLGLKNVPPHIFESASPEVKEAILKQQELERQWE</sequence>
<evidence type="ECO:0000256" key="1">
    <source>
        <dbReference type="ARBA" id="ARBA00023015"/>
    </source>
</evidence>
<dbReference type="PANTHER" id="PTHR22597">
    <property type="entry name" value="POLYCOMB GROUP PROTEIN"/>
    <property type="match status" value="1"/>
</dbReference>
<dbReference type="AlphaFoldDB" id="A0A0J9XA39"/>
<name>A0A0J9XA39_GEOCN</name>
<feature type="compositionally biased region" description="Acidic residues" evidence="3">
    <location>
        <begin position="79"/>
        <end position="98"/>
    </location>
</feature>
<dbReference type="Pfam" id="PF08624">
    <property type="entry name" value="CRC_subunit"/>
    <property type="match status" value="1"/>
</dbReference>
<dbReference type="PANTHER" id="PTHR22597:SF3">
    <property type="entry name" value="CHROMATIN STRUCTURE-REMODELING COMPLEX SUBUNIT RSC7"/>
    <property type="match status" value="1"/>
</dbReference>
<feature type="compositionally biased region" description="Acidic residues" evidence="3">
    <location>
        <begin position="47"/>
        <end position="56"/>
    </location>
</feature>
<dbReference type="GO" id="GO:0016586">
    <property type="term" value="C:RSC-type complex"/>
    <property type="evidence" value="ECO:0007669"/>
    <property type="project" value="TreeGrafter"/>
</dbReference>
<reference evidence="4" key="1">
    <citation type="submission" date="2014-03" db="EMBL/GenBank/DDBJ databases">
        <authorList>
            <person name="Casaregola S."/>
        </authorList>
    </citation>
    <scope>NUCLEOTIDE SEQUENCE [LARGE SCALE GENOMIC DNA]</scope>
    <source>
        <strain evidence="4">CLIB 918</strain>
    </source>
</reference>
<evidence type="ECO:0000256" key="2">
    <source>
        <dbReference type="ARBA" id="ARBA00023163"/>
    </source>
</evidence>
<dbReference type="EMBL" id="CCBN010000005">
    <property type="protein sequence ID" value="CDO53656.1"/>
    <property type="molecule type" value="Genomic_DNA"/>
</dbReference>
<dbReference type="OrthoDB" id="5598844at2759"/>
<comment type="caution">
    <text evidence="4">The sequence shown here is derived from an EMBL/GenBank/DDBJ whole genome shotgun (WGS) entry which is preliminary data.</text>
</comment>
<evidence type="ECO:0000256" key="3">
    <source>
        <dbReference type="SAM" id="MobiDB-lite"/>
    </source>
</evidence>
<evidence type="ECO:0000313" key="5">
    <source>
        <dbReference type="Proteomes" id="UP000242525"/>
    </source>
</evidence>
<gene>
    <name evidence="4" type="ORF">BN980_GECA05s05070g</name>
</gene>
<keyword evidence="2" id="KW-0804">Transcription</keyword>